<proteinExistence type="predicted"/>
<comment type="caution">
    <text evidence="2">The sequence shown here is derived from an EMBL/GenBank/DDBJ whole genome shotgun (WGS) entry which is preliminary data.</text>
</comment>
<organism evidence="2 3">
    <name type="scientific">Eleusine coracana subsp. coracana</name>
    <dbReference type="NCBI Taxonomy" id="191504"/>
    <lineage>
        <taxon>Eukaryota</taxon>
        <taxon>Viridiplantae</taxon>
        <taxon>Streptophyta</taxon>
        <taxon>Embryophyta</taxon>
        <taxon>Tracheophyta</taxon>
        <taxon>Spermatophyta</taxon>
        <taxon>Magnoliopsida</taxon>
        <taxon>Liliopsida</taxon>
        <taxon>Poales</taxon>
        <taxon>Poaceae</taxon>
        <taxon>PACMAD clade</taxon>
        <taxon>Chloridoideae</taxon>
        <taxon>Cynodonteae</taxon>
        <taxon>Eleusininae</taxon>
        <taxon>Eleusine</taxon>
    </lineage>
</organism>
<evidence type="ECO:0000256" key="1">
    <source>
        <dbReference type="SAM" id="Phobius"/>
    </source>
</evidence>
<keyword evidence="3" id="KW-1185">Reference proteome</keyword>
<keyword evidence="1" id="KW-0472">Membrane</keyword>
<dbReference type="AlphaFoldDB" id="A0AAV5C7F0"/>
<sequence>MTLRISFQCSLVLERLWLGLGWALVWAVVGVEALAFAFAGLGWAMVAGFVVWVGRIGLAVVWGELHENMGMMRKVDDGGCLDSGNWAERIVDMVAGAMDL</sequence>
<dbReference type="EMBL" id="BQKI01000004">
    <property type="protein sequence ID" value="GJM94066.1"/>
    <property type="molecule type" value="Genomic_DNA"/>
</dbReference>
<evidence type="ECO:0000313" key="2">
    <source>
        <dbReference type="EMBL" id="GJM94066.1"/>
    </source>
</evidence>
<accession>A0AAV5C7F0</accession>
<keyword evidence="1" id="KW-1133">Transmembrane helix</keyword>
<gene>
    <name evidence="2" type="primary">ga10679</name>
    <name evidence="2" type="ORF">PR202_ga10679</name>
</gene>
<evidence type="ECO:0000313" key="3">
    <source>
        <dbReference type="Proteomes" id="UP001054889"/>
    </source>
</evidence>
<reference evidence="2" key="1">
    <citation type="journal article" date="2018" name="DNA Res.">
        <title>Multiple hybrid de novo genome assembly of finger millet, an orphan allotetraploid crop.</title>
        <authorList>
            <person name="Hatakeyama M."/>
            <person name="Aluri S."/>
            <person name="Balachadran M.T."/>
            <person name="Sivarajan S.R."/>
            <person name="Patrignani A."/>
            <person name="Gruter S."/>
            <person name="Poveda L."/>
            <person name="Shimizu-Inatsugi R."/>
            <person name="Baeten J."/>
            <person name="Francoijs K.J."/>
            <person name="Nataraja K.N."/>
            <person name="Reddy Y.A.N."/>
            <person name="Phadnis S."/>
            <person name="Ravikumar R.L."/>
            <person name="Schlapbach R."/>
            <person name="Sreeman S.M."/>
            <person name="Shimizu K.K."/>
        </authorList>
    </citation>
    <scope>NUCLEOTIDE SEQUENCE</scope>
</reference>
<protein>
    <submittedName>
        <fullName evidence="2">Uncharacterized protein</fullName>
    </submittedName>
</protein>
<dbReference type="Proteomes" id="UP001054889">
    <property type="component" value="Unassembled WGS sequence"/>
</dbReference>
<feature type="transmembrane region" description="Helical" evidence="1">
    <location>
        <begin position="16"/>
        <end position="37"/>
    </location>
</feature>
<feature type="transmembrane region" description="Helical" evidence="1">
    <location>
        <begin position="43"/>
        <end position="65"/>
    </location>
</feature>
<name>A0AAV5C7F0_ELECO</name>
<keyword evidence="1" id="KW-0812">Transmembrane</keyword>
<reference evidence="2" key="2">
    <citation type="submission" date="2021-12" db="EMBL/GenBank/DDBJ databases">
        <title>Resequencing data analysis of finger millet.</title>
        <authorList>
            <person name="Hatakeyama M."/>
            <person name="Aluri S."/>
            <person name="Balachadran M.T."/>
            <person name="Sivarajan S.R."/>
            <person name="Poveda L."/>
            <person name="Shimizu-Inatsugi R."/>
            <person name="Schlapbach R."/>
            <person name="Sreeman S.M."/>
            <person name="Shimizu K.K."/>
        </authorList>
    </citation>
    <scope>NUCLEOTIDE SEQUENCE</scope>
</reference>